<sequence>MLLRFLTLFFVTGFCICEELPLFSNNDLIGFIKVKDKGDTVNIDFDIKQNGLKFIVFDGAIPFSGNIDYCKKFQKLTTVVKNESSLSKFDTSKVDIIGNTIVITKNGNPIACSTITLDTTSLYEVTVANDKINGKIYLFDLKNIIKIVPVISNFDEKEIHFELVDDCSKTAEENYTINPLTTITADISNSSSIIGNIQNSYLKLFNDDAIILCKQILSSNYLSANGMNVNIEQKNAFIAPRVMKDFKNLSFGETCNKTSHKVIIHNRYAPDLILFGNESKIFNAINVDGKCGIILPKFGFSILTSSFLHQVIGKIYLIQTSKEYFVVSDLQSIFDVNETSATLYFSEDPTLSSSCFNFSSSYTLKNSIPIRGISNKNSNNNIQSFSRFIEFDSIKSVQVDLGWIKACANLTLLSLGVIKGNAILRTHNIAASRHLTNLEIFEYPLFNETEIIASASSSSKNEDSKNDVKNLFLYKRPIDMTISTAPPCSESTIGAKTKYGWENELIKKLGSNKSERLFLKNKALTGNSKNILGLTIMADYDENVVGCGTIELKGQKKIAMALFNETSINGFIKMTHISSALALPTEVSYYLEAEEHDESLQASSHESPTKLFWEIVAMNGGICQTARPFDPFKVQDHNRCREEIDFCPIGQVVNRSKLLTQNSKQHFILHGFSIVDGAAASNLYVRLYPQENQTICSKINLYEQFFIHWISESNSSLALLKEKLSQHLSLSSYQIGVDYTRAFKGNRCSIFTVMLLLTPEEKIEMEKKFDIPNQKFFDEAAINCATSNDANDETLSSSNNSHTFSIFYHIFSIVLYYFYTRIFYI</sequence>
<dbReference type="WBParaSite" id="PS1159_v2.g3394.t1">
    <property type="protein sequence ID" value="PS1159_v2.g3394.t1"/>
    <property type="gene ID" value="PS1159_v2.g3394"/>
</dbReference>
<organism evidence="1 2">
    <name type="scientific">Panagrolaimus sp. PS1159</name>
    <dbReference type="NCBI Taxonomy" id="55785"/>
    <lineage>
        <taxon>Eukaryota</taxon>
        <taxon>Metazoa</taxon>
        <taxon>Ecdysozoa</taxon>
        <taxon>Nematoda</taxon>
        <taxon>Chromadorea</taxon>
        <taxon>Rhabditida</taxon>
        <taxon>Tylenchina</taxon>
        <taxon>Panagrolaimomorpha</taxon>
        <taxon>Panagrolaimoidea</taxon>
        <taxon>Panagrolaimidae</taxon>
        <taxon>Panagrolaimus</taxon>
    </lineage>
</organism>
<evidence type="ECO:0000313" key="1">
    <source>
        <dbReference type="Proteomes" id="UP000887580"/>
    </source>
</evidence>
<accession>A0AC35GBF6</accession>
<dbReference type="Proteomes" id="UP000887580">
    <property type="component" value="Unplaced"/>
</dbReference>
<reference evidence="2" key="1">
    <citation type="submission" date="2022-11" db="UniProtKB">
        <authorList>
            <consortium name="WormBaseParasite"/>
        </authorList>
    </citation>
    <scope>IDENTIFICATION</scope>
</reference>
<proteinExistence type="predicted"/>
<evidence type="ECO:0000313" key="2">
    <source>
        <dbReference type="WBParaSite" id="PS1159_v2.g3394.t1"/>
    </source>
</evidence>
<name>A0AC35GBF6_9BILA</name>
<protein>
    <submittedName>
        <fullName evidence="2">Uncharacterized protein</fullName>
    </submittedName>
</protein>